<evidence type="ECO:0000313" key="5">
    <source>
        <dbReference type="Proteomes" id="UP000054166"/>
    </source>
</evidence>
<dbReference type="EMBL" id="KN832978">
    <property type="protein sequence ID" value="KIM87709.1"/>
    <property type="molecule type" value="Genomic_DNA"/>
</dbReference>
<dbReference type="InterPro" id="IPR003347">
    <property type="entry name" value="JmjC_dom"/>
</dbReference>
<feature type="domain" description="JmjC" evidence="3">
    <location>
        <begin position="345"/>
        <end position="511"/>
    </location>
</feature>
<evidence type="ECO:0008006" key="6">
    <source>
        <dbReference type="Google" id="ProtNLM"/>
    </source>
</evidence>
<dbReference type="GO" id="GO:0032454">
    <property type="term" value="F:histone H3K9 demethylase activity"/>
    <property type="evidence" value="ECO:0007669"/>
    <property type="project" value="TreeGrafter"/>
</dbReference>
<dbReference type="InterPro" id="IPR003349">
    <property type="entry name" value="JmjN"/>
</dbReference>
<feature type="region of interest" description="Disordered" evidence="1">
    <location>
        <begin position="165"/>
        <end position="203"/>
    </location>
</feature>
<evidence type="ECO:0000259" key="3">
    <source>
        <dbReference type="PROSITE" id="PS51184"/>
    </source>
</evidence>
<dbReference type="GO" id="GO:0051864">
    <property type="term" value="F:histone H3K36 demethylase activity"/>
    <property type="evidence" value="ECO:0007669"/>
    <property type="project" value="TreeGrafter"/>
</dbReference>
<dbReference type="GO" id="GO:0010468">
    <property type="term" value="P:regulation of gene expression"/>
    <property type="evidence" value="ECO:0007669"/>
    <property type="project" value="TreeGrafter"/>
</dbReference>
<dbReference type="SUPFAM" id="SSF51197">
    <property type="entry name" value="Clavaminate synthase-like"/>
    <property type="match status" value="1"/>
</dbReference>
<evidence type="ECO:0000259" key="2">
    <source>
        <dbReference type="PROSITE" id="PS51183"/>
    </source>
</evidence>
<dbReference type="OrthoDB" id="9547406at2759"/>
<sequence>MSTLSRTPSLTPSRSPSPAPPVQPDHFYGAEDIPLPPSPDSDGKTWLDPDDDPLAHRGIPVFKPTMAEFEDFEDYVTKIECWGSKSGIVKVIPPKEWTEVLSPLKDQLNLVKIKSPIEQHMIGHGGLFRQENVEKRRIMSVREWAELCSKDEFRAPGVKDVGLHARSQNAQTKPTRRGRKKVDRGSAEVAEPEVEGDGMVNDDDLEPERADEEIGFKPTVVSPPNSTGEPDTPVRVVEGDTDQLTSGEPIEVDASTADGEEKAEAKAKRVSQTRAAKEASLAERAALDATFFEGFDPHAGWLPPNTLPTDYTPEFCQKLERQYWRNCGLGKPPWYGADTQGSLYTDKTTSWNVAHLPSTLSRLLPVSNKGLPGVNTPYLYFGMWRATFAWHVEDMDLFSINYIHFGAPKFWYAIPQARSGAMEQTMRGYFPKDTSQCPQFLRHKSFLASPTTLAQSSCRPNILVQQAGEFVITFPRGYHAGFNLGFNCAESVNFALESWLELGRKAKACECVSDSVRIDVDQLLQDRETELANPSEPAKPGRSSLDIDSNGKPKKRRKSEDTAGGPKPKKIKTGEAPVVPKASKIMLTLKLGPKPAAPDPFPCCLCVNMSNDGLLRVHDPPTRRRDIAVDELPGSSKGPKEWMAHEDCANVVPETWVDQIEVGELGEDGSRTKERVVFGVDGIVKDRWNLKCSACTKSRHKAHGAPVQCTKGKCPKAFHVTCARDGHEHGLVYKVLQEVEKEVVLLDQNPDEPSSEPLSFEPLAIDANSSNGHRVLKVIRKVEVQILCTQHNPEVAAAKKANKQDKIRQDLLALPPMARIKIRVSAGVFEVSLLRVLELSKSVEVVWDRGIKREFKWGSVVFGSTDGQMVLQKPSEPAPDAERKWHVLFHEMRETQICF</sequence>
<feature type="region of interest" description="Disordered" evidence="1">
    <location>
        <begin position="1"/>
        <end position="54"/>
    </location>
</feature>
<feature type="compositionally biased region" description="Low complexity" evidence="1">
    <location>
        <begin position="1"/>
        <end position="14"/>
    </location>
</feature>
<dbReference type="Gene3D" id="3.30.40.10">
    <property type="entry name" value="Zinc/RING finger domain, C3HC4 (zinc finger)"/>
    <property type="match status" value="1"/>
</dbReference>
<dbReference type="CDD" id="cd15571">
    <property type="entry name" value="ePHD"/>
    <property type="match status" value="1"/>
</dbReference>
<dbReference type="PROSITE" id="PS51183">
    <property type="entry name" value="JMJN"/>
    <property type="match status" value="1"/>
</dbReference>
<dbReference type="AlphaFoldDB" id="A0A0C3G7G8"/>
<feature type="domain" description="JmjN" evidence="2">
    <location>
        <begin position="59"/>
        <end position="100"/>
    </location>
</feature>
<name>A0A0C3G7G8_PILCF</name>
<dbReference type="SMART" id="SM00558">
    <property type="entry name" value="JmjC"/>
    <property type="match status" value="1"/>
</dbReference>
<dbReference type="PANTHER" id="PTHR10694">
    <property type="entry name" value="LYSINE-SPECIFIC DEMETHYLASE"/>
    <property type="match status" value="1"/>
</dbReference>
<dbReference type="SMART" id="SM00545">
    <property type="entry name" value="JmjN"/>
    <property type="match status" value="1"/>
</dbReference>
<protein>
    <recommendedName>
        <fullName evidence="6">[Histone H3]-trimethyl-L-lysine(9) demethylase</fullName>
    </recommendedName>
</protein>
<organism evidence="4 5">
    <name type="scientific">Piloderma croceum (strain F 1598)</name>
    <dbReference type="NCBI Taxonomy" id="765440"/>
    <lineage>
        <taxon>Eukaryota</taxon>
        <taxon>Fungi</taxon>
        <taxon>Dikarya</taxon>
        <taxon>Basidiomycota</taxon>
        <taxon>Agaricomycotina</taxon>
        <taxon>Agaricomycetes</taxon>
        <taxon>Agaricomycetidae</taxon>
        <taxon>Atheliales</taxon>
        <taxon>Atheliaceae</taxon>
        <taxon>Piloderma</taxon>
    </lineage>
</organism>
<dbReference type="PROSITE" id="PS51184">
    <property type="entry name" value="JMJC"/>
    <property type="match status" value="1"/>
</dbReference>
<keyword evidence="5" id="KW-1185">Reference proteome</keyword>
<dbReference type="GO" id="GO:0000785">
    <property type="term" value="C:chromatin"/>
    <property type="evidence" value="ECO:0007669"/>
    <property type="project" value="TreeGrafter"/>
</dbReference>
<feature type="region of interest" description="Disordered" evidence="1">
    <location>
        <begin position="530"/>
        <end position="577"/>
    </location>
</feature>
<evidence type="ECO:0000313" key="4">
    <source>
        <dbReference type="EMBL" id="KIM87709.1"/>
    </source>
</evidence>
<gene>
    <name evidence="4" type="ORF">PILCRDRAFT_63082</name>
</gene>
<accession>A0A0C3G7G8</accession>
<dbReference type="Proteomes" id="UP000054166">
    <property type="component" value="Unassembled WGS sequence"/>
</dbReference>
<dbReference type="PANTHER" id="PTHR10694:SF7">
    <property type="entry name" value="[HISTONE H3]-TRIMETHYL-L-LYSINE(9) DEMETHYLASE"/>
    <property type="match status" value="1"/>
</dbReference>
<dbReference type="Pfam" id="PF13771">
    <property type="entry name" value="zf-HC5HC2H"/>
    <property type="match status" value="1"/>
</dbReference>
<feature type="compositionally biased region" description="Acidic residues" evidence="1">
    <location>
        <begin position="190"/>
        <end position="203"/>
    </location>
</feature>
<dbReference type="HOGENOM" id="CLU_001442_1_0_1"/>
<dbReference type="STRING" id="765440.A0A0C3G7G8"/>
<dbReference type="Gene3D" id="2.60.120.650">
    <property type="entry name" value="Cupin"/>
    <property type="match status" value="2"/>
</dbReference>
<reference evidence="5" key="2">
    <citation type="submission" date="2015-01" db="EMBL/GenBank/DDBJ databases">
        <title>Evolutionary Origins and Diversification of the Mycorrhizal Mutualists.</title>
        <authorList>
            <consortium name="DOE Joint Genome Institute"/>
            <consortium name="Mycorrhizal Genomics Consortium"/>
            <person name="Kohler A."/>
            <person name="Kuo A."/>
            <person name="Nagy L.G."/>
            <person name="Floudas D."/>
            <person name="Copeland A."/>
            <person name="Barry K.W."/>
            <person name="Cichocki N."/>
            <person name="Veneault-Fourrey C."/>
            <person name="LaButti K."/>
            <person name="Lindquist E.A."/>
            <person name="Lipzen A."/>
            <person name="Lundell T."/>
            <person name="Morin E."/>
            <person name="Murat C."/>
            <person name="Riley R."/>
            <person name="Ohm R."/>
            <person name="Sun H."/>
            <person name="Tunlid A."/>
            <person name="Henrissat B."/>
            <person name="Grigoriev I.V."/>
            <person name="Hibbett D.S."/>
            <person name="Martin F."/>
        </authorList>
    </citation>
    <scope>NUCLEOTIDE SEQUENCE [LARGE SCALE GENOMIC DNA]</scope>
    <source>
        <strain evidence="5">F 1598</strain>
    </source>
</reference>
<dbReference type="Pfam" id="PF02375">
    <property type="entry name" value="JmjN"/>
    <property type="match status" value="1"/>
</dbReference>
<evidence type="ECO:0000256" key="1">
    <source>
        <dbReference type="SAM" id="MobiDB-lite"/>
    </source>
</evidence>
<feature type="region of interest" description="Disordered" evidence="1">
    <location>
        <begin position="216"/>
        <end position="235"/>
    </location>
</feature>
<dbReference type="GO" id="GO:0005634">
    <property type="term" value="C:nucleus"/>
    <property type="evidence" value="ECO:0007669"/>
    <property type="project" value="TreeGrafter"/>
</dbReference>
<reference evidence="4 5" key="1">
    <citation type="submission" date="2014-04" db="EMBL/GenBank/DDBJ databases">
        <authorList>
            <consortium name="DOE Joint Genome Institute"/>
            <person name="Kuo A."/>
            <person name="Tarkka M."/>
            <person name="Buscot F."/>
            <person name="Kohler A."/>
            <person name="Nagy L.G."/>
            <person name="Floudas D."/>
            <person name="Copeland A."/>
            <person name="Barry K.W."/>
            <person name="Cichocki N."/>
            <person name="Veneault-Fourrey C."/>
            <person name="LaButti K."/>
            <person name="Lindquist E.A."/>
            <person name="Lipzen A."/>
            <person name="Lundell T."/>
            <person name="Morin E."/>
            <person name="Murat C."/>
            <person name="Sun H."/>
            <person name="Tunlid A."/>
            <person name="Henrissat B."/>
            <person name="Grigoriev I.V."/>
            <person name="Hibbett D.S."/>
            <person name="Martin F."/>
            <person name="Nordberg H.P."/>
            <person name="Cantor M.N."/>
            <person name="Hua S.X."/>
        </authorList>
    </citation>
    <scope>NUCLEOTIDE SEQUENCE [LARGE SCALE GENOMIC DNA]</scope>
    <source>
        <strain evidence="4 5">F 1598</strain>
    </source>
</reference>
<dbReference type="Pfam" id="PF02373">
    <property type="entry name" value="JmjC"/>
    <property type="match status" value="1"/>
</dbReference>
<dbReference type="InParanoid" id="A0A0C3G7G8"/>
<proteinExistence type="predicted"/>
<dbReference type="InterPro" id="IPR013083">
    <property type="entry name" value="Znf_RING/FYVE/PHD"/>
</dbReference>